<feature type="domain" description="Fumarate lyase N-terminal" evidence="5">
    <location>
        <begin position="112"/>
        <end position="302"/>
    </location>
</feature>
<evidence type="ECO:0000256" key="1">
    <source>
        <dbReference type="ARBA" id="ARBA00004941"/>
    </source>
</evidence>
<proteinExistence type="predicted"/>
<dbReference type="InterPro" id="IPR000362">
    <property type="entry name" value="Fumarate_lyase_fam"/>
</dbReference>
<dbReference type="InterPro" id="IPR008948">
    <property type="entry name" value="L-Aspartase-like"/>
</dbReference>
<dbReference type="RefSeq" id="WP_380227977.1">
    <property type="nucleotide sequence ID" value="NZ_JBHSOF010000038.1"/>
</dbReference>
<evidence type="ECO:0000256" key="4">
    <source>
        <dbReference type="ARBA" id="ARBA00023239"/>
    </source>
</evidence>
<dbReference type="EMBL" id="JBHSOF010000038">
    <property type="protein sequence ID" value="MFC5666305.1"/>
    <property type="molecule type" value="Genomic_DNA"/>
</dbReference>
<dbReference type="Gene3D" id="1.20.200.10">
    <property type="entry name" value="Fumarase/aspartase (Central domain)"/>
    <property type="match status" value="1"/>
</dbReference>
<dbReference type="EC" id="4.3.2.1" evidence="2"/>
<dbReference type="PRINTS" id="PR00145">
    <property type="entry name" value="ARGSUCLYASE"/>
</dbReference>
<keyword evidence="3" id="KW-0028">Amino-acid biosynthesis</keyword>
<dbReference type="Proteomes" id="UP001595975">
    <property type="component" value="Unassembled WGS sequence"/>
</dbReference>
<dbReference type="InterPro" id="IPR009049">
    <property type="entry name" value="Argininosuccinate_lyase"/>
</dbReference>
<organism evidence="6 7">
    <name type="scientific">Kitasatospora misakiensis</name>
    <dbReference type="NCBI Taxonomy" id="67330"/>
    <lineage>
        <taxon>Bacteria</taxon>
        <taxon>Bacillati</taxon>
        <taxon>Actinomycetota</taxon>
        <taxon>Actinomycetes</taxon>
        <taxon>Kitasatosporales</taxon>
        <taxon>Streptomycetaceae</taxon>
        <taxon>Kitasatospora</taxon>
    </lineage>
</organism>
<comment type="pathway">
    <text evidence="1">Amino-acid biosynthesis; L-arginine biosynthesis; L-arginine from L-ornithine and carbamoyl phosphate: step 3/3.</text>
</comment>
<evidence type="ECO:0000256" key="2">
    <source>
        <dbReference type="ARBA" id="ARBA00012338"/>
    </source>
</evidence>
<reference evidence="7" key="1">
    <citation type="journal article" date="2019" name="Int. J. Syst. Evol. Microbiol.">
        <title>The Global Catalogue of Microorganisms (GCM) 10K type strain sequencing project: providing services to taxonomists for standard genome sequencing and annotation.</title>
        <authorList>
            <consortium name="The Broad Institute Genomics Platform"/>
            <consortium name="The Broad Institute Genome Sequencing Center for Infectious Disease"/>
            <person name="Wu L."/>
            <person name="Ma J."/>
        </authorList>
    </citation>
    <scope>NUCLEOTIDE SEQUENCE [LARGE SCALE GENOMIC DNA]</scope>
    <source>
        <strain evidence="7">CGMCC 4.1437</strain>
    </source>
</reference>
<comment type="caution">
    <text evidence="6">The sequence shown here is derived from an EMBL/GenBank/DDBJ whole genome shotgun (WGS) entry which is preliminary data.</text>
</comment>
<dbReference type="PANTHER" id="PTHR43814">
    <property type="entry name" value="ARGININOSUCCINATE LYASE"/>
    <property type="match status" value="1"/>
</dbReference>
<evidence type="ECO:0000313" key="7">
    <source>
        <dbReference type="Proteomes" id="UP001595975"/>
    </source>
</evidence>
<evidence type="ECO:0000259" key="5">
    <source>
        <dbReference type="Pfam" id="PF00206"/>
    </source>
</evidence>
<protein>
    <recommendedName>
        <fullName evidence="2">argininosuccinate lyase</fullName>
        <ecNumber evidence="2">4.3.2.1</ecNumber>
    </recommendedName>
</protein>
<dbReference type="PRINTS" id="PR00149">
    <property type="entry name" value="FUMRATELYASE"/>
</dbReference>
<keyword evidence="4 6" id="KW-0456">Lyase</keyword>
<sequence>MNRTGTHSLTGRISQAPTELLHEEVLAPQFDYDVTHLLPFYLHMEKALLLEYVRLGVLSTGDARAIATALHEVSAASLTADRQSNLSDLSFAIEVAVGRRLPEPVPAWRVDRSRNDFQACGQLQLGRAQTVKTAEELLACAAAVHELAILHAYDPMPGYTHLQPAQVITPAFFLSAVCEHLLHSAERLLVCYEGWDAAPLGAGAMAGQQLPWDRHRLAELLGFAKPAPHALTAVASRGWLLELAAECATFGIGMSRFVTDLMTWAGGQHAFVSLPDEMAAISSAMPQKKNYPILERLRGKSSHALSWYVDSATTQRATPFSNTVEVSKESGAQMVQQLSGLRSMLRLATAVFGHLSFDTARLREACGEDYLGAFALANELTLADGIPWREAQVITGAYVLAAQRTDRPATCPDPESLLSIAAAHGHEAGHSAAALEGLLRPEAELERKATAGSTAPHSTMAVLQRQKERIGELTADWTRRREVPEAAARHVDQLLGLGAPS</sequence>
<accession>A0ABW0X943</accession>
<dbReference type="SUPFAM" id="SSF48557">
    <property type="entry name" value="L-aspartase-like"/>
    <property type="match status" value="1"/>
</dbReference>
<keyword evidence="7" id="KW-1185">Reference proteome</keyword>
<gene>
    <name evidence="6" type="ORF">ACFP3U_25450</name>
</gene>
<dbReference type="Gene3D" id="1.10.40.30">
    <property type="entry name" value="Fumarase/aspartase (C-terminal domain)"/>
    <property type="match status" value="1"/>
</dbReference>
<dbReference type="PANTHER" id="PTHR43814:SF1">
    <property type="entry name" value="ARGININOSUCCINATE LYASE"/>
    <property type="match status" value="1"/>
</dbReference>
<dbReference type="InterPro" id="IPR022761">
    <property type="entry name" value="Fumarate_lyase_N"/>
</dbReference>
<evidence type="ECO:0000256" key="3">
    <source>
        <dbReference type="ARBA" id="ARBA00022571"/>
    </source>
</evidence>
<evidence type="ECO:0000313" key="6">
    <source>
        <dbReference type="EMBL" id="MFC5666305.1"/>
    </source>
</evidence>
<name>A0ABW0X943_9ACTN</name>
<dbReference type="Gene3D" id="1.10.275.10">
    <property type="entry name" value="Fumarase/aspartase (N-terminal domain)"/>
    <property type="match status" value="1"/>
</dbReference>
<dbReference type="GO" id="GO:0004056">
    <property type="term" value="F:argininosuccinate lyase activity"/>
    <property type="evidence" value="ECO:0007669"/>
    <property type="project" value="UniProtKB-EC"/>
</dbReference>
<keyword evidence="3" id="KW-0055">Arginine biosynthesis</keyword>
<dbReference type="InterPro" id="IPR024083">
    <property type="entry name" value="Fumarase/histidase_N"/>
</dbReference>
<dbReference type="Pfam" id="PF00206">
    <property type="entry name" value="Lyase_1"/>
    <property type="match status" value="1"/>
</dbReference>